<gene>
    <name evidence="2" type="ORF">AMORRO_LOCUS5215</name>
</gene>
<feature type="transmembrane region" description="Helical" evidence="1">
    <location>
        <begin position="90"/>
        <end position="108"/>
    </location>
</feature>
<accession>A0A9N9AUH2</accession>
<keyword evidence="1" id="KW-0812">Transmembrane</keyword>
<dbReference type="OrthoDB" id="2437457at2759"/>
<name>A0A9N9AUH2_9GLOM</name>
<sequence length="325" mass="37373">MTFHETFKRNVAKKWRRITATSMTKLFVLTSILQTIAVIAIQVKVYVRNLNFINYQDFIYDHANDQQNLHCIGKLDLNHKSFPYIAYDNLFYIMFQLFQLYFCFNAIFHEHVIQIISIAALNFGWAVYGIIQAIEIHVANGKLSDYSNCINTSFDPGFWENDFPCVIILFFFACSLGYISFKFYHIATTVLSIILEFIAYRSVASESKKGMIVFLVLWFAVIIDFLIILVGSIQFFNQLGNVWIFLLTIIIVLSATSVLLVVYGIIVLRNFGSGLKELLQRRKAMLNSVGTEYGTPSIPLNHLWDNLEGNLEQQSKGNAKWSIDD</sequence>
<dbReference type="PANTHER" id="PTHR34391:SF1">
    <property type="entry name" value="UPF0658 GOLGI APPARATUS MEMBRANE PROTEIN C1952.10C-RELATED"/>
    <property type="match status" value="1"/>
</dbReference>
<dbReference type="GO" id="GO:0005794">
    <property type="term" value="C:Golgi apparatus"/>
    <property type="evidence" value="ECO:0007669"/>
    <property type="project" value="TreeGrafter"/>
</dbReference>
<feature type="transmembrane region" description="Helical" evidence="1">
    <location>
        <begin position="115"/>
        <end position="134"/>
    </location>
</feature>
<feature type="transmembrane region" description="Helical" evidence="1">
    <location>
        <begin position="242"/>
        <end position="268"/>
    </location>
</feature>
<dbReference type="Proteomes" id="UP000789342">
    <property type="component" value="Unassembled WGS sequence"/>
</dbReference>
<dbReference type="PANTHER" id="PTHR34391">
    <property type="entry name" value="UPF0658 GOLGI APPARATUS MEMBRANE PROTEIN C1952.10C-RELATED"/>
    <property type="match status" value="1"/>
</dbReference>
<evidence type="ECO:0000313" key="2">
    <source>
        <dbReference type="EMBL" id="CAG8542971.1"/>
    </source>
</evidence>
<keyword evidence="3" id="KW-1185">Reference proteome</keyword>
<protein>
    <submittedName>
        <fullName evidence="2">7708_t:CDS:1</fullName>
    </submittedName>
</protein>
<dbReference type="EMBL" id="CAJVPV010003086">
    <property type="protein sequence ID" value="CAG8542971.1"/>
    <property type="molecule type" value="Genomic_DNA"/>
</dbReference>
<feature type="transmembrane region" description="Helical" evidence="1">
    <location>
        <begin position="26"/>
        <end position="47"/>
    </location>
</feature>
<evidence type="ECO:0000313" key="3">
    <source>
        <dbReference type="Proteomes" id="UP000789342"/>
    </source>
</evidence>
<comment type="caution">
    <text evidence="2">The sequence shown here is derived from an EMBL/GenBank/DDBJ whole genome shotgun (WGS) entry which is preliminary data.</text>
</comment>
<feature type="transmembrane region" description="Helical" evidence="1">
    <location>
        <begin position="166"/>
        <end position="199"/>
    </location>
</feature>
<keyword evidence="1" id="KW-1133">Transmembrane helix</keyword>
<dbReference type="AlphaFoldDB" id="A0A9N9AUH2"/>
<evidence type="ECO:0000256" key="1">
    <source>
        <dbReference type="SAM" id="Phobius"/>
    </source>
</evidence>
<dbReference type="InterPro" id="IPR040410">
    <property type="entry name" value="UPF0658_Golgi"/>
</dbReference>
<proteinExistence type="predicted"/>
<keyword evidence="1" id="KW-0472">Membrane</keyword>
<organism evidence="2 3">
    <name type="scientific">Acaulospora morrowiae</name>
    <dbReference type="NCBI Taxonomy" id="94023"/>
    <lineage>
        <taxon>Eukaryota</taxon>
        <taxon>Fungi</taxon>
        <taxon>Fungi incertae sedis</taxon>
        <taxon>Mucoromycota</taxon>
        <taxon>Glomeromycotina</taxon>
        <taxon>Glomeromycetes</taxon>
        <taxon>Diversisporales</taxon>
        <taxon>Acaulosporaceae</taxon>
        <taxon>Acaulospora</taxon>
    </lineage>
</organism>
<reference evidence="2" key="1">
    <citation type="submission" date="2021-06" db="EMBL/GenBank/DDBJ databases">
        <authorList>
            <person name="Kallberg Y."/>
            <person name="Tangrot J."/>
            <person name="Rosling A."/>
        </authorList>
    </citation>
    <scope>NUCLEOTIDE SEQUENCE</scope>
    <source>
        <strain evidence="2">CL551</strain>
    </source>
</reference>
<feature type="transmembrane region" description="Helical" evidence="1">
    <location>
        <begin position="211"/>
        <end position="236"/>
    </location>
</feature>